<evidence type="ECO:0000313" key="3">
    <source>
        <dbReference type="Proteomes" id="UP001183202"/>
    </source>
</evidence>
<name>A0ABU2NJ78_9PSEU</name>
<dbReference type="RefSeq" id="WP_311559986.1">
    <property type="nucleotide sequence ID" value="NZ_JAVREJ010000033.1"/>
</dbReference>
<reference evidence="3" key="1">
    <citation type="submission" date="2023-07" db="EMBL/GenBank/DDBJ databases">
        <title>30 novel species of actinomycetes from the DSMZ collection.</title>
        <authorList>
            <person name="Nouioui I."/>
        </authorList>
    </citation>
    <scope>NUCLEOTIDE SEQUENCE [LARGE SCALE GENOMIC DNA]</scope>
    <source>
        <strain evidence="3">DSM 45834</strain>
    </source>
</reference>
<feature type="transmembrane region" description="Helical" evidence="1">
    <location>
        <begin position="46"/>
        <end position="65"/>
    </location>
</feature>
<dbReference type="Proteomes" id="UP001183202">
    <property type="component" value="Unassembled WGS sequence"/>
</dbReference>
<evidence type="ECO:0000313" key="2">
    <source>
        <dbReference type="EMBL" id="MDT0353473.1"/>
    </source>
</evidence>
<keyword evidence="1" id="KW-1133">Transmembrane helix</keyword>
<dbReference type="EMBL" id="JAVREJ010000033">
    <property type="protein sequence ID" value="MDT0353473.1"/>
    <property type="molecule type" value="Genomic_DNA"/>
</dbReference>
<keyword evidence="1" id="KW-0812">Transmembrane</keyword>
<comment type="caution">
    <text evidence="2">The sequence shown here is derived from an EMBL/GenBank/DDBJ whole genome shotgun (WGS) entry which is preliminary data.</text>
</comment>
<feature type="transmembrane region" description="Helical" evidence="1">
    <location>
        <begin position="22"/>
        <end position="40"/>
    </location>
</feature>
<evidence type="ECO:0000256" key="1">
    <source>
        <dbReference type="SAM" id="Phobius"/>
    </source>
</evidence>
<keyword evidence="1" id="KW-0472">Membrane</keyword>
<accession>A0ABU2NJ78</accession>
<gene>
    <name evidence="2" type="ORF">RM445_28640</name>
</gene>
<protein>
    <submittedName>
        <fullName evidence="2">Uncharacterized protein</fullName>
    </submittedName>
</protein>
<organism evidence="2 3">
    <name type="scientific">Pseudonocardia charpentierae</name>
    <dbReference type="NCBI Taxonomy" id="3075545"/>
    <lineage>
        <taxon>Bacteria</taxon>
        <taxon>Bacillati</taxon>
        <taxon>Actinomycetota</taxon>
        <taxon>Actinomycetes</taxon>
        <taxon>Pseudonocardiales</taxon>
        <taxon>Pseudonocardiaceae</taxon>
        <taxon>Pseudonocardia</taxon>
    </lineage>
</organism>
<keyword evidence="3" id="KW-1185">Reference proteome</keyword>
<proteinExistence type="predicted"/>
<sequence length="80" mass="8569">MSALAPVATDSTNHRRSPRRETILLVGLVGLAVAVVLFGLVFPELLAPAVAIAVLAAIVALDWVLPSGELRQMSGRHWMR</sequence>